<evidence type="ECO:0000313" key="3">
    <source>
        <dbReference type="Proteomes" id="UP000288805"/>
    </source>
</evidence>
<evidence type="ECO:0000313" key="1">
    <source>
        <dbReference type="EMBL" id="RVW22580.1"/>
    </source>
</evidence>
<dbReference type="Proteomes" id="UP000288805">
    <property type="component" value="Unassembled WGS sequence"/>
</dbReference>
<gene>
    <name evidence="2" type="ORF">CK203_027607</name>
    <name evidence="1" type="ORF">CK203_098999</name>
</gene>
<protein>
    <recommendedName>
        <fullName evidence="4">Reverse transcriptase zinc-binding domain-containing protein</fullName>
    </recommendedName>
</protein>
<proteinExistence type="predicted"/>
<evidence type="ECO:0008006" key="4">
    <source>
        <dbReference type="Google" id="ProtNLM"/>
    </source>
</evidence>
<reference evidence="2 3" key="1">
    <citation type="journal article" date="2018" name="PLoS Genet.">
        <title>Population sequencing reveals clonal diversity and ancestral inbreeding in the grapevine cultivar Chardonnay.</title>
        <authorList>
            <person name="Roach M.J."/>
            <person name="Johnson D.L."/>
            <person name="Bohlmann J."/>
            <person name="van Vuuren H.J."/>
            <person name="Jones S.J."/>
            <person name="Pretorius I.S."/>
            <person name="Schmidt S.A."/>
            <person name="Borneman A.R."/>
        </authorList>
    </citation>
    <scope>NUCLEOTIDE SEQUENCE [LARGE SCALE GENOMIC DNA]</scope>
    <source>
        <strain evidence="3">cv. Chardonnay</strain>
        <strain evidence="2">I10V1</strain>
        <tissue evidence="2">Leaf</tissue>
    </source>
</reference>
<name>A0A438IGS1_VITVI</name>
<dbReference type="PANTHER" id="PTHR33116:SF78">
    <property type="entry name" value="OS12G0587133 PROTEIN"/>
    <property type="match status" value="1"/>
</dbReference>
<dbReference type="EMBL" id="QGNW01000110">
    <property type="protein sequence ID" value="RVW95935.1"/>
    <property type="molecule type" value="Genomic_DNA"/>
</dbReference>
<dbReference type="EMBL" id="QGNW01002227">
    <property type="protein sequence ID" value="RVW22580.1"/>
    <property type="molecule type" value="Genomic_DNA"/>
</dbReference>
<comment type="caution">
    <text evidence="2">The sequence shown here is derived from an EMBL/GenBank/DDBJ whole genome shotgun (WGS) entry which is preliminary data.</text>
</comment>
<dbReference type="AlphaFoldDB" id="A0A438IGS1"/>
<accession>A0A438IGS1</accession>
<organism evidence="2 3">
    <name type="scientific">Vitis vinifera</name>
    <name type="common">Grape</name>
    <dbReference type="NCBI Taxonomy" id="29760"/>
    <lineage>
        <taxon>Eukaryota</taxon>
        <taxon>Viridiplantae</taxon>
        <taxon>Streptophyta</taxon>
        <taxon>Embryophyta</taxon>
        <taxon>Tracheophyta</taxon>
        <taxon>Spermatophyta</taxon>
        <taxon>Magnoliopsida</taxon>
        <taxon>eudicotyledons</taxon>
        <taxon>Gunneridae</taxon>
        <taxon>Pentapetalae</taxon>
        <taxon>rosids</taxon>
        <taxon>Vitales</taxon>
        <taxon>Vitaceae</taxon>
        <taxon>Viteae</taxon>
        <taxon>Vitis</taxon>
    </lineage>
</organism>
<sequence length="203" mass="23567">MEEVDSLASLLRCKVRRFLTSYLRLPLGVPHKLWDVVEERFSRRLASWKKQYLSKGDSSTLIKSNKMHLVSWPKVCKEKKFGGPGIRRLEILNRVLENGYGGLLKLVMERDNWVVEISLKEAFPLLFSLACHKNATIANLWEGGKGEDILIGKEVRKGFFSVKWYYNSLCVESRVEFLVKEIWGSHAPWRSCFCTWEAVWGKI</sequence>
<dbReference type="PANTHER" id="PTHR33116">
    <property type="entry name" value="REVERSE TRANSCRIPTASE ZINC-BINDING DOMAIN-CONTAINING PROTEIN-RELATED-RELATED"/>
    <property type="match status" value="1"/>
</dbReference>
<evidence type="ECO:0000313" key="2">
    <source>
        <dbReference type="EMBL" id="RVW95935.1"/>
    </source>
</evidence>